<dbReference type="RefSeq" id="XP_003073973.1">
    <property type="nucleotide sequence ID" value="XM_003073927.1"/>
</dbReference>
<accession>E0S9Z1</accession>
<feature type="domain" description="Transcription factor TFIID subunit 8 C-terminal" evidence="1">
    <location>
        <begin position="104"/>
        <end position="152"/>
    </location>
</feature>
<dbReference type="GeneID" id="9699681"/>
<gene>
    <name evidence="2" type="ORF">Eint_111130</name>
</gene>
<organism evidence="2 3">
    <name type="scientific">Encephalitozoon intestinalis (strain ATCC 50506)</name>
    <name type="common">Microsporidian parasite</name>
    <name type="synonym">Septata intestinalis</name>
    <dbReference type="NCBI Taxonomy" id="876142"/>
    <lineage>
        <taxon>Eukaryota</taxon>
        <taxon>Fungi</taxon>
        <taxon>Fungi incertae sedis</taxon>
        <taxon>Microsporidia</taxon>
        <taxon>Unikaryonidae</taxon>
        <taxon>Encephalitozoon</taxon>
    </lineage>
</organism>
<dbReference type="CDD" id="cd08049">
    <property type="entry name" value="TAF8"/>
    <property type="match status" value="1"/>
</dbReference>
<dbReference type="HOGENOM" id="CLU_130208_0_0_1"/>
<reference evidence="2 3" key="1">
    <citation type="journal article" date="2010" name="Nat. Commun.">
        <title>The complete sequence of the smallest known nuclear genome from the microsporidian Encephalitozoon intestinalis.</title>
        <authorList>
            <person name="Corradi N."/>
            <person name="Pombert J.-F."/>
            <person name="Farinelli L."/>
            <person name="Didier E.S."/>
            <person name="Keeling P.J."/>
        </authorList>
    </citation>
    <scope>NUCLEOTIDE SEQUENCE [LARGE SCALE GENOMIC DNA]</scope>
    <source>
        <strain evidence="2 3">ATCC 50506</strain>
    </source>
</reference>
<dbReference type="Pfam" id="PF10406">
    <property type="entry name" value="TAF8_C"/>
    <property type="match status" value="1"/>
</dbReference>
<dbReference type="InterPro" id="IPR019473">
    <property type="entry name" value="TFIID_su8_C"/>
</dbReference>
<protein>
    <recommendedName>
        <fullName evidence="1">Transcription factor TFIID subunit 8 C-terminal domain-containing protein</fullName>
    </recommendedName>
</protein>
<evidence type="ECO:0000313" key="3">
    <source>
        <dbReference type="Proteomes" id="UP000002313"/>
    </source>
</evidence>
<dbReference type="VEuPathDB" id="MicrosporidiaDB:Eint_111130"/>
<keyword evidence="3" id="KW-1185">Reference proteome</keyword>
<dbReference type="EMBL" id="CP001952">
    <property type="protein sequence ID" value="ADM12613.1"/>
    <property type="molecule type" value="Genomic_DNA"/>
</dbReference>
<dbReference type="OrthoDB" id="2193813at2759"/>
<reference evidence="2 3" key="2">
    <citation type="journal article" date="2012" name="Proc. Natl. Acad. Sci. U.S.A.">
        <title>Gain and loss of multiple functionally related, horizontally transferred genes in the reduced genomes of two microsporidian parasites.</title>
        <authorList>
            <person name="Pombert J.-F."/>
            <person name="Selman M."/>
            <person name="Burki F."/>
            <person name="Bardell F.T."/>
            <person name="Farinelli L."/>
            <person name="Solter L.F."/>
            <person name="Whitman D.W."/>
            <person name="Weiss L.M."/>
            <person name="Corradi N."/>
            <person name="Keeling P.J."/>
        </authorList>
    </citation>
    <scope>NUCLEOTIDE SEQUENCE [LARGE SCALE GENOMIC DNA]</scope>
    <source>
        <strain evidence="2 3">ATCC 50506</strain>
    </source>
</reference>
<name>E0S9Z1_ENCIT</name>
<evidence type="ECO:0000259" key="1">
    <source>
        <dbReference type="Pfam" id="PF10406"/>
    </source>
</evidence>
<evidence type="ECO:0000313" key="2">
    <source>
        <dbReference type="EMBL" id="ADM12613.1"/>
    </source>
</evidence>
<dbReference type="KEGG" id="ein:Eint_111130"/>
<proteinExistence type="predicted"/>
<dbReference type="Proteomes" id="UP000002313">
    <property type="component" value="Chromosome XI"/>
</dbReference>
<dbReference type="AlphaFoldDB" id="E0S9Z1"/>
<sequence length="172" mass="20217">MRRILEDRLMRYLREVGYEVVEKRALEVYMGSLETYMLEHLKAVVSVSRHGLKSHSTLLDFLRFIEGKRFEFPFFENVVYEEEVKEEEKEFASPLASSIEKYIHIYDFMPSFPPIHAFRQTIVKAGNKGSKSMNVKNRLEQSLRTEGNLLKLIKASGSLPPFVNFLYKNEWS</sequence>